<proteinExistence type="predicted"/>
<dbReference type="EMBL" id="WVUK01000056">
    <property type="protein sequence ID" value="KAF7493034.1"/>
    <property type="molecule type" value="Genomic_DNA"/>
</dbReference>
<evidence type="ECO:0000313" key="3">
    <source>
        <dbReference type="EMBL" id="KAF7493034.1"/>
    </source>
</evidence>
<feature type="region of interest" description="Disordered" evidence="1">
    <location>
        <begin position="275"/>
        <end position="303"/>
    </location>
</feature>
<dbReference type="Gene3D" id="3.60.10.10">
    <property type="entry name" value="Endonuclease/exonuclease/phosphatase"/>
    <property type="match status" value="1"/>
</dbReference>
<accession>A0A834VFC8</accession>
<evidence type="ECO:0000313" key="5">
    <source>
        <dbReference type="Proteomes" id="UP000070412"/>
    </source>
</evidence>
<organism evidence="3">
    <name type="scientific">Sarcoptes scabiei</name>
    <name type="common">Itch mite</name>
    <name type="synonym">Acarus scabiei</name>
    <dbReference type="NCBI Taxonomy" id="52283"/>
    <lineage>
        <taxon>Eukaryota</taxon>
        <taxon>Metazoa</taxon>
        <taxon>Ecdysozoa</taxon>
        <taxon>Arthropoda</taxon>
        <taxon>Chelicerata</taxon>
        <taxon>Arachnida</taxon>
        <taxon>Acari</taxon>
        <taxon>Acariformes</taxon>
        <taxon>Sarcoptiformes</taxon>
        <taxon>Astigmata</taxon>
        <taxon>Psoroptidia</taxon>
        <taxon>Sarcoptoidea</taxon>
        <taxon>Sarcoptidae</taxon>
        <taxon>Sarcoptinae</taxon>
        <taxon>Sarcoptes</taxon>
    </lineage>
</organism>
<dbReference type="SUPFAM" id="SSF56219">
    <property type="entry name" value="DNase I-like"/>
    <property type="match status" value="1"/>
</dbReference>
<reference evidence="4" key="3">
    <citation type="submission" date="2022-06" db="UniProtKB">
        <authorList>
            <consortium name="EnsemblMetazoa"/>
        </authorList>
    </citation>
    <scope>IDENTIFICATION</scope>
</reference>
<dbReference type="Proteomes" id="UP000070412">
    <property type="component" value="Unassembled WGS sequence"/>
</dbReference>
<dbReference type="EnsemblMetazoa" id="SSS_3222s_mrna">
    <property type="protein sequence ID" value="KAF7493034.1"/>
    <property type="gene ID" value="SSS_3222"/>
</dbReference>
<feature type="compositionally biased region" description="Basic and acidic residues" evidence="1">
    <location>
        <begin position="284"/>
        <end position="298"/>
    </location>
</feature>
<protein>
    <recommendedName>
        <fullName evidence="6">Neutral sphingomyelinase-like protein</fullName>
    </recommendedName>
</protein>
<keyword evidence="2" id="KW-0472">Membrane</keyword>
<sequence>MHAQYDDNEKLIDQYSVHRICQAYELGKFINLMSCNCTNSASKDLIILAGDLNTCSKEIPYRLLTELTDLNDCHKPIAKKPSSRSITDRLPRKDLLTNTVIQNYRIAELKAQDLSDDSSDEELITCGHRENTFTPQQNIKMDKKSGKRIDFIFYKLRNSINHHHHHSHRHHSVVSKDGIDDDTDQDSSEKKSKILHCDAEKIAVIAKDVTGLSFSDHQPVVAKLLFTWKSAPRKQRNENASTTLAMKMSNYKTNVKSNHQNNDKSSDIKLTTETNHHSANSNGLDDHHQNDEDDDQRKKSQQISAIDEMKSEKSMQLFADTNEKLNNSCRKYLNKTSISNKNNCDDRYLIHEIENLLSIYIDKYKPSFKYSFFSISLIIVLCLLLLIALRLTIELTLTETFLMAIIFIIITTGFLFLKFFTHRTEMNAIKAILNDIHKKNHCI</sequence>
<feature type="transmembrane region" description="Helical" evidence="2">
    <location>
        <begin position="401"/>
        <end position="420"/>
    </location>
</feature>
<evidence type="ECO:0000256" key="2">
    <source>
        <dbReference type="SAM" id="Phobius"/>
    </source>
</evidence>
<reference evidence="5" key="1">
    <citation type="journal article" date="2020" name="PLoS Negl. Trop. Dis.">
        <title>High-quality nuclear genome for Sarcoptes scabiei-A critical resource for a neglected parasite.</title>
        <authorList>
            <person name="Korhonen P.K."/>
            <person name="Gasser R.B."/>
            <person name="Ma G."/>
            <person name="Wang T."/>
            <person name="Stroehlein A.J."/>
            <person name="Young N.D."/>
            <person name="Ang C.S."/>
            <person name="Fernando D.D."/>
            <person name="Lu H.C."/>
            <person name="Taylor S."/>
            <person name="Reynolds S.L."/>
            <person name="Mofiz E."/>
            <person name="Najaraj S.H."/>
            <person name="Gowda H."/>
            <person name="Madugundu A."/>
            <person name="Renuse S."/>
            <person name="Holt D."/>
            <person name="Pandey A."/>
            <person name="Papenfuss A.T."/>
            <person name="Fischer K."/>
        </authorList>
    </citation>
    <scope>NUCLEOTIDE SEQUENCE [LARGE SCALE GENOMIC DNA]</scope>
</reference>
<dbReference type="AlphaFoldDB" id="A0A834VFC8"/>
<dbReference type="InterPro" id="IPR036691">
    <property type="entry name" value="Endo/exonu/phosph_ase_sf"/>
</dbReference>
<feature type="compositionally biased region" description="Basic residues" evidence="1">
    <location>
        <begin position="162"/>
        <end position="173"/>
    </location>
</feature>
<reference evidence="3" key="2">
    <citation type="submission" date="2020-01" db="EMBL/GenBank/DDBJ databases">
        <authorList>
            <person name="Korhonen P.K.K."/>
            <person name="Guangxu M.G."/>
            <person name="Wang T.W."/>
            <person name="Stroehlein A.J.S."/>
            <person name="Young N.D."/>
            <person name="Ang C.-S.A."/>
            <person name="Fernando D.W.F."/>
            <person name="Lu H.L."/>
            <person name="Taylor S.T."/>
            <person name="Ehtesham M.E.M."/>
            <person name="Najaraj S.H.N."/>
            <person name="Harsha G.H.G."/>
            <person name="Madugundu A.M."/>
            <person name="Renuse S.R."/>
            <person name="Holt D.H."/>
            <person name="Pandey A.P."/>
            <person name="Papenfuss A.P."/>
            <person name="Gasser R.B.G."/>
            <person name="Fischer K.F."/>
        </authorList>
    </citation>
    <scope>NUCLEOTIDE SEQUENCE</scope>
    <source>
        <strain evidence="3">SSS_KF_BRIS2020</strain>
    </source>
</reference>
<name>A0A834VFC8_SARSC</name>
<keyword evidence="5" id="KW-1185">Reference proteome</keyword>
<evidence type="ECO:0008006" key="6">
    <source>
        <dbReference type="Google" id="ProtNLM"/>
    </source>
</evidence>
<dbReference type="OrthoDB" id="387657at2759"/>
<evidence type="ECO:0000256" key="1">
    <source>
        <dbReference type="SAM" id="MobiDB-lite"/>
    </source>
</evidence>
<feature type="transmembrane region" description="Helical" evidence="2">
    <location>
        <begin position="370"/>
        <end position="389"/>
    </location>
</feature>
<keyword evidence="2" id="KW-0812">Transmembrane</keyword>
<evidence type="ECO:0000313" key="4">
    <source>
        <dbReference type="EnsemblMetazoa" id="KAF7493034.1"/>
    </source>
</evidence>
<feature type="region of interest" description="Disordered" evidence="1">
    <location>
        <begin position="162"/>
        <end position="192"/>
    </location>
</feature>
<gene>
    <name evidence="3" type="ORF">SSS_3222</name>
</gene>
<keyword evidence="2" id="KW-1133">Transmembrane helix</keyword>